<comment type="similarity">
    <text evidence="6">Belongs to the Mrp/NBP35 ATP-binding proteins family.</text>
</comment>
<evidence type="ECO:0000313" key="8">
    <source>
        <dbReference type="Proteomes" id="UP000295244"/>
    </source>
</evidence>
<dbReference type="InterPro" id="IPR033756">
    <property type="entry name" value="YlxH/NBP35"/>
</dbReference>
<dbReference type="Proteomes" id="UP000295244">
    <property type="component" value="Unassembled WGS sequence"/>
</dbReference>
<keyword evidence="2 6" id="KW-0547">Nucleotide-binding</keyword>
<proteinExistence type="inferred from homology"/>
<comment type="function">
    <text evidence="6">Binds and transfers iron-sulfur (Fe-S) clusters to target apoproteins. Can hydrolyze ATP.</text>
</comment>
<dbReference type="SUPFAM" id="SSF52540">
    <property type="entry name" value="P-loop containing nucleoside triphosphate hydrolases"/>
    <property type="match status" value="1"/>
</dbReference>
<dbReference type="GO" id="GO:0046872">
    <property type="term" value="F:metal ion binding"/>
    <property type="evidence" value="ECO:0007669"/>
    <property type="project" value="UniProtKB-KW"/>
</dbReference>
<dbReference type="InterPro" id="IPR019591">
    <property type="entry name" value="Mrp/NBP35_ATP-bd"/>
</dbReference>
<dbReference type="GO" id="GO:0016226">
    <property type="term" value="P:iron-sulfur cluster assembly"/>
    <property type="evidence" value="ECO:0007669"/>
    <property type="project" value="InterPro"/>
</dbReference>
<comment type="caution">
    <text evidence="7">The sequence shown here is derived from an EMBL/GenBank/DDBJ whole genome shotgun (WGS) entry which is preliminary data.</text>
</comment>
<reference evidence="7 8" key="1">
    <citation type="submission" date="2019-03" db="EMBL/GenBank/DDBJ databases">
        <title>Whole genome sequence of a novel Rubrobacter taiwanensis strain, isolated from Yellowstone National Park.</title>
        <authorList>
            <person name="Freed S."/>
            <person name="Ramaley R.F."/>
            <person name="Kyndt J.A."/>
        </authorList>
    </citation>
    <scope>NUCLEOTIDE SEQUENCE [LARGE SCALE GENOMIC DNA]</scope>
    <source>
        <strain evidence="7 8">Yellowstone</strain>
    </source>
</reference>
<dbReference type="OrthoDB" id="3448281at2"/>
<dbReference type="CDD" id="cd02037">
    <property type="entry name" value="Mrp_NBP35"/>
    <property type="match status" value="1"/>
</dbReference>
<keyword evidence="3 6" id="KW-0067">ATP-binding</keyword>
<name>A0A4R1BRA1_9ACTN</name>
<dbReference type="Gene3D" id="3.40.50.300">
    <property type="entry name" value="P-loop containing nucleotide triphosphate hydrolases"/>
    <property type="match status" value="1"/>
</dbReference>
<keyword evidence="5 6" id="KW-0411">Iron-sulfur</keyword>
<dbReference type="InterPro" id="IPR044304">
    <property type="entry name" value="NUBPL-like"/>
</dbReference>
<evidence type="ECO:0000256" key="1">
    <source>
        <dbReference type="ARBA" id="ARBA00022723"/>
    </source>
</evidence>
<comment type="subunit">
    <text evidence="6">Homodimer.</text>
</comment>
<dbReference type="PANTHER" id="PTHR42961:SF2">
    <property type="entry name" value="IRON-SULFUR PROTEIN NUBPL"/>
    <property type="match status" value="1"/>
</dbReference>
<evidence type="ECO:0000256" key="5">
    <source>
        <dbReference type="ARBA" id="ARBA00023014"/>
    </source>
</evidence>
<dbReference type="GO" id="GO:0005524">
    <property type="term" value="F:ATP binding"/>
    <property type="evidence" value="ECO:0007669"/>
    <property type="project" value="UniProtKB-UniRule"/>
</dbReference>
<evidence type="ECO:0000256" key="4">
    <source>
        <dbReference type="ARBA" id="ARBA00023004"/>
    </source>
</evidence>
<dbReference type="Pfam" id="PF10609">
    <property type="entry name" value="ParA"/>
    <property type="match status" value="1"/>
</dbReference>
<keyword evidence="1 6" id="KW-0479">Metal-binding</keyword>
<dbReference type="GO" id="GO:0140663">
    <property type="term" value="F:ATP-dependent FeS chaperone activity"/>
    <property type="evidence" value="ECO:0007669"/>
    <property type="project" value="InterPro"/>
</dbReference>
<keyword evidence="8" id="KW-1185">Reference proteome</keyword>
<keyword evidence="4 6" id="KW-0408">Iron</keyword>
<dbReference type="AlphaFoldDB" id="A0A4R1BRA1"/>
<dbReference type="EMBL" id="SKBU01000006">
    <property type="protein sequence ID" value="TCJ19846.1"/>
    <property type="molecule type" value="Genomic_DNA"/>
</dbReference>
<protein>
    <recommendedName>
        <fullName evidence="6">Iron-sulfur cluster carrier protein</fullName>
    </recommendedName>
</protein>
<evidence type="ECO:0000313" key="7">
    <source>
        <dbReference type="EMBL" id="TCJ19846.1"/>
    </source>
</evidence>
<evidence type="ECO:0000256" key="6">
    <source>
        <dbReference type="HAMAP-Rule" id="MF_02040"/>
    </source>
</evidence>
<dbReference type="GO" id="GO:0016887">
    <property type="term" value="F:ATP hydrolysis activity"/>
    <property type="evidence" value="ECO:0007669"/>
    <property type="project" value="UniProtKB-UniRule"/>
</dbReference>
<evidence type="ECO:0000256" key="3">
    <source>
        <dbReference type="ARBA" id="ARBA00022840"/>
    </source>
</evidence>
<gene>
    <name evidence="7" type="ORF">E0L93_02500</name>
</gene>
<dbReference type="GO" id="GO:0051539">
    <property type="term" value="F:4 iron, 4 sulfur cluster binding"/>
    <property type="evidence" value="ECO:0007669"/>
    <property type="project" value="TreeGrafter"/>
</dbReference>
<dbReference type="HAMAP" id="MF_02040">
    <property type="entry name" value="Mrp_NBP35"/>
    <property type="match status" value="1"/>
</dbReference>
<organism evidence="7 8">
    <name type="scientific">Rubrobacter taiwanensis</name>
    <dbReference type="NCBI Taxonomy" id="185139"/>
    <lineage>
        <taxon>Bacteria</taxon>
        <taxon>Bacillati</taxon>
        <taxon>Actinomycetota</taxon>
        <taxon>Rubrobacteria</taxon>
        <taxon>Rubrobacterales</taxon>
        <taxon>Rubrobacteraceae</taxon>
        <taxon>Rubrobacter</taxon>
    </lineage>
</organism>
<dbReference type="PANTHER" id="PTHR42961">
    <property type="entry name" value="IRON-SULFUR PROTEIN NUBPL"/>
    <property type="match status" value="1"/>
</dbReference>
<feature type="binding site" evidence="6">
    <location>
        <begin position="17"/>
        <end position="24"/>
    </location>
    <ligand>
        <name>ATP</name>
        <dbReference type="ChEBI" id="CHEBI:30616"/>
    </ligand>
</feature>
<dbReference type="InterPro" id="IPR027417">
    <property type="entry name" value="P-loop_NTPase"/>
</dbReference>
<keyword evidence="6" id="KW-0378">Hydrolase</keyword>
<dbReference type="RefSeq" id="WP_132688029.1">
    <property type="nucleotide sequence ID" value="NZ_SKBU01000006.1"/>
</dbReference>
<accession>A0A4R1BRA1</accession>
<sequence>MSEQGLEARHVIAIGSGKGGVGKSTVSLNLALALAQEGASVGLLDADFYGPNIPVMVGLTRTQEAQKWSFWRHPGAGGLGMDPIERFGVKIMSVGFLLGERQQVFSWGPLVGQIGYQMLHHVRWGRLDYLIIDLPPGAAEVQQELLRSLSLSGTVVVVGPQDVAHLDAKKIIEMLKKLEIRVLGGVENMSRVRCPCCGEQFEVFPHVRTDRSIWSLGVPLLGSVPLGPAVAHEANRGKPIVVSQPDSAEARAFRKIATSVVRRLHSTEDGESSPS</sequence>
<evidence type="ECO:0000256" key="2">
    <source>
        <dbReference type="ARBA" id="ARBA00022741"/>
    </source>
</evidence>